<feature type="transmembrane region" description="Helical" evidence="9">
    <location>
        <begin position="187"/>
        <end position="209"/>
    </location>
</feature>
<keyword evidence="11" id="KW-1185">Reference proteome</keyword>
<organism evidence="10 11">
    <name type="scientific">Methylomagnum ishizawai</name>
    <dbReference type="NCBI Taxonomy" id="1760988"/>
    <lineage>
        <taxon>Bacteria</taxon>
        <taxon>Pseudomonadati</taxon>
        <taxon>Pseudomonadota</taxon>
        <taxon>Gammaproteobacteria</taxon>
        <taxon>Methylococcales</taxon>
        <taxon>Methylococcaceae</taxon>
        <taxon>Methylomagnum</taxon>
    </lineage>
</organism>
<proteinExistence type="inferred from homology"/>
<evidence type="ECO:0000256" key="3">
    <source>
        <dbReference type="ARBA" id="ARBA00022519"/>
    </source>
</evidence>
<dbReference type="GO" id="GO:0022900">
    <property type="term" value="P:electron transport chain"/>
    <property type="evidence" value="ECO:0007669"/>
    <property type="project" value="UniProtKB-UniRule"/>
</dbReference>
<dbReference type="PANTHER" id="PTHR30586:SF0">
    <property type="entry name" value="ION-TRANSLOCATING OXIDOREDUCTASE COMPLEX SUBUNIT E"/>
    <property type="match status" value="1"/>
</dbReference>
<protein>
    <recommendedName>
        <fullName evidence="9">Ion-translocating oxidoreductase complex subunit E</fullName>
        <ecNumber evidence="9">7.-.-.-</ecNumber>
    </recommendedName>
    <alternativeName>
        <fullName evidence="9">Rnf electron transport complex subunit E</fullName>
    </alternativeName>
</protein>
<evidence type="ECO:0000256" key="4">
    <source>
        <dbReference type="ARBA" id="ARBA00022692"/>
    </source>
</evidence>
<comment type="subunit">
    <text evidence="9">The complex is composed of six subunits: RnfA, RnfB, RnfC, RnfD, RnfE and RnfG.</text>
</comment>
<accession>A0A1Y6CVN8</accession>
<keyword evidence="5 9" id="KW-1278">Translocase</keyword>
<dbReference type="GO" id="GO:0005886">
    <property type="term" value="C:plasma membrane"/>
    <property type="evidence" value="ECO:0007669"/>
    <property type="project" value="UniProtKB-SubCell"/>
</dbReference>
<feature type="transmembrane region" description="Helical" evidence="9">
    <location>
        <begin position="74"/>
        <end position="94"/>
    </location>
</feature>
<evidence type="ECO:0000256" key="5">
    <source>
        <dbReference type="ARBA" id="ARBA00022967"/>
    </source>
</evidence>
<dbReference type="Proteomes" id="UP000192923">
    <property type="component" value="Unassembled WGS sequence"/>
</dbReference>
<evidence type="ECO:0000256" key="2">
    <source>
        <dbReference type="ARBA" id="ARBA00022448"/>
    </source>
</evidence>
<dbReference type="Pfam" id="PF02508">
    <property type="entry name" value="Rnf-Nqr"/>
    <property type="match status" value="1"/>
</dbReference>
<dbReference type="HAMAP" id="MF_00478">
    <property type="entry name" value="RsxE_RnfE"/>
    <property type="match status" value="1"/>
</dbReference>
<evidence type="ECO:0000256" key="8">
    <source>
        <dbReference type="ARBA" id="ARBA00023136"/>
    </source>
</evidence>
<dbReference type="GO" id="GO:0012505">
    <property type="term" value="C:endomembrane system"/>
    <property type="evidence" value="ECO:0007669"/>
    <property type="project" value="UniProtKB-SubCell"/>
</dbReference>
<keyword evidence="6 9" id="KW-0249">Electron transport</keyword>
<dbReference type="AlphaFoldDB" id="A0A1Y6CVN8"/>
<keyword evidence="4 9" id="KW-0812">Transmembrane</keyword>
<feature type="transmembrane region" description="Helical" evidence="9">
    <location>
        <begin position="21"/>
        <end position="38"/>
    </location>
</feature>
<gene>
    <name evidence="9" type="primary">rnfE</name>
    <name evidence="10" type="ORF">SAMN02949497_2052</name>
</gene>
<comment type="function">
    <text evidence="9">Part of a membrane-bound complex that couples electron transfer with translocation of ions across the membrane.</text>
</comment>
<dbReference type="OrthoDB" id="9782945at2"/>
<keyword evidence="9" id="KW-1003">Cell membrane</keyword>
<feature type="transmembrane region" description="Helical" evidence="9">
    <location>
        <begin position="130"/>
        <end position="151"/>
    </location>
</feature>
<feature type="transmembrane region" description="Helical" evidence="9">
    <location>
        <begin position="100"/>
        <end position="118"/>
    </location>
</feature>
<dbReference type="STRING" id="1760988.SAMN02949497_2052"/>
<evidence type="ECO:0000256" key="6">
    <source>
        <dbReference type="ARBA" id="ARBA00022982"/>
    </source>
</evidence>
<dbReference type="PIRSF" id="PIRSF006102">
    <property type="entry name" value="NQR_DE"/>
    <property type="match status" value="1"/>
</dbReference>
<evidence type="ECO:0000256" key="1">
    <source>
        <dbReference type="ARBA" id="ARBA00004127"/>
    </source>
</evidence>
<evidence type="ECO:0000313" key="10">
    <source>
        <dbReference type="EMBL" id="SMF94719.1"/>
    </source>
</evidence>
<sequence>MNRWHTYRDILHHGLWRNNQALVALLGLCPLLAVSNSVVNSLGLGLATTAALVLSNTSISLLRRFIAREIRLPLFVLIIASIVTVIDLAMNAYFHELHRILGIFIPLIVTNCAIIGRAEAYASKQPVDRACLDGWAMGLGFTLALVALGAVREVVGTGRVLNRADLLFGAAARDWAVPVFEDYGGCLLAVLPPGAFIGLGLLVAVRNLVDARARRRQTAAQTGPQFQITRPSPDEA</sequence>
<name>A0A1Y6CVN8_9GAMM</name>
<dbReference type="NCBIfam" id="TIGR01948">
    <property type="entry name" value="rnfE"/>
    <property type="match status" value="1"/>
</dbReference>
<evidence type="ECO:0000256" key="9">
    <source>
        <dbReference type="HAMAP-Rule" id="MF_00478"/>
    </source>
</evidence>
<feature type="transmembrane region" description="Helical" evidence="9">
    <location>
        <begin position="44"/>
        <end position="62"/>
    </location>
</feature>
<keyword evidence="3 9" id="KW-0997">Cell inner membrane</keyword>
<dbReference type="InterPro" id="IPR003667">
    <property type="entry name" value="NqrDE/RnfAE"/>
</dbReference>
<dbReference type="EMBL" id="FXAM01000001">
    <property type="protein sequence ID" value="SMF94719.1"/>
    <property type="molecule type" value="Genomic_DNA"/>
</dbReference>
<dbReference type="RefSeq" id="WP_085212350.1">
    <property type="nucleotide sequence ID" value="NZ_FXAM01000001.1"/>
</dbReference>
<comment type="similarity">
    <text evidence="9">Belongs to the NqrDE/RnfAE family.</text>
</comment>
<dbReference type="NCBIfam" id="NF009070">
    <property type="entry name" value="PRK12405.1"/>
    <property type="match status" value="1"/>
</dbReference>
<evidence type="ECO:0000256" key="7">
    <source>
        <dbReference type="ARBA" id="ARBA00022989"/>
    </source>
</evidence>
<comment type="subcellular location">
    <subcellularLocation>
        <location evidence="9">Cell inner membrane</location>
        <topology evidence="9">Multi-pass membrane protein</topology>
    </subcellularLocation>
    <subcellularLocation>
        <location evidence="1">Endomembrane system</location>
        <topology evidence="1">Multi-pass membrane protein</topology>
    </subcellularLocation>
</comment>
<dbReference type="EC" id="7.-.-.-" evidence="9"/>
<keyword evidence="2 9" id="KW-0813">Transport</keyword>
<dbReference type="InterPro" id="IPR010968">
    <property type="entry name" value="RnfE"/>
</dbReference>
<dbReference type="PANTHER" id="PTHR30586">
    <property type="entry name" value="ELECTRON TRANSPORT COMPLEX PROTEIN RNFE"/>
    <property type="match status" value="1"/>
</dbReference>
<keyword evidence="7 9" id="KW-1133">Transmembrane helix</keyword>
<reference evidence="10 11" key="1">
    <citation type="submission" date="2016-12" db="EMBL/GenBank/DDBJ databases">
        <authorList>
            <person name="Song W.-J."/>
            <person name="Kurnit D.M."/>
        </authorList>
    </citation>
    <scope>NUCLEOTIDE SEQUENCE [LARGE SCALE GENOMIC DNA]</scope>
    <source>
        <strain evidence="10 11">175</strain>
    </source>
</reference>
<keyword evidence="8 9" id="KW-0472">Membrane</keyword>
<evidence type="ECO:0000313" key="11">
    <source>
        <dbReference type="Proteomes" id="UP000192923"/>
    </source>
</evidence>